<feature type="transmembrane region" description="Helical" evidence="7">
    <location>
        <begin position="452"/>
        <end position="475"/>
    </location>
</feature>
<evidence type="ECO:0000256" key="5">
    <source>
        <dbReference type="ARBA" id="ARBA00023136"/>
    </source>
</evidence>
<feature type="compositionally biased region" description="Gly residues" evidence="6">
    <location>
        <begin position="407"/>
        <end position="425"/>
    </location>
</feature>
<evidence type="ECO:0000313" key="10">
    <source>
        <dbReference type="Proteomes" id="UP000051922"/>
    </source>
</evidence>
<dbReference type="OrthoDB" id="9812886at2"/>
<keyword evidence="4 7" id="KW-1133">Transmembrane helix</keyword>
<dbReference type="PANTHER" id="PTHR30572">
    <property type="entry name" value="MEMBRANE COMPONENT OF TRANSPORTER-RELATED"/>
    <property type="match status" value="1"/>
</dbReference>
<feature type="transmembrane region" description="Helical" evidence="7">
    <location>
        <begin position="20"/>
        <end position="38"/>
    </location>
</feature>
<keyword evidence="10" id="KW-1185">Reference proteome</keyword>
<evidence type="ECO:0000256" key="2">
    <source>
        <dbReference type="ARBA" id="ARBA00022475"/>
    </source>
</evidence>
<evidence type="ECO:0000259" key="8">
    <source>
        <dbReference type="Pfam" id="PF02687"/>
    </source>
</evidence>
<sequence length="485" mass="50438">MNFVKRAWLNLIARKGRTLLLILVTSAIMLFVMAGLLIRNAANTATENAKDSVGATVTLTANRSAAFKKMRRSMSSSSGKPSGRPTITTTPVSLKTAQKIARLNNVESYAVSVSTTAKASGFDTIQTSNGSGGPGMSNSSSTSSVTVSGVSSTSSNSSFSDGTYKIKSGRGLTSKDVGSNNVVIESELASENNLKVGSTIKVKATTGTKKTYSLKVVGIYKAKSSSTASAGPGQSDPANTIFTGYQLANKIKGTKYAGTADSVVFTVSKPAKVSAVKAAGKKLINTSKFSLSTDDSSYKQVKASMSSVTSFANKIVWLVAIAGTIILALIVILMIRERRYEIGVLLSLGERRWKVVAQFFAEMVAVLIVAVGIAAVGGKFVGDKLGQQLISQESQSTSSMTVASQSGGQGGQMGGGGPSQGGGQMPGRSGNMMSTAKQQQAKISTQVSVWSLLQLFGMGLMIILVAIMLAAGGILRLQPKKVLIE</sequence>
<dbReference type="Proteomes" id="UP000051922">
    <property type="component" value="Unassembled WGS sequence"/>
</dbReference>
<feature type="transmembrane region" description="Helical" evidence="7">
    <location>
        <begin position="355"/>
        <end position="376"/>
    </location>
</feature>
<dbReference type="GO" id="GO:0005886">
    <property type="term" value="C:plasma membrane"/>
    <property type="evidence" value="ECO:0007669"/>
    <property type="project" value="UniProtKB-SubCell"/>
</dbReference>
<keyword evidence="5 7" id="KW-0472">Membrane</keyword>
<evidence type="ECO:0000256" key="3">
    <source>
        <dbReference type="ARBA" id="ARBA00022692"/>
    </source>
</evidence>
<dbReference type="EMBL" id="AZFJ01000044">
    <property type="protein sequence ID" value="KRL86548.1"/>
    <property type="molecule type" value="Genomic_DNA"/>
</dbReference>
<dbReference type="AlphaFoldDB" id="A0A0R1U1X9"/>
<feature type="compositionally biased region" description="Low complexity" evidence="6">
    <location>
        <begin position="73"/>
        <end position="85"/>
    </location>
</feature>
<dbReference type="STRING" id="1423783.FC50_GL000797"/>
<dbReference type="PANTHER" id="PTHR30572:SF9">
    <property type="entry name" value="ABC TRANSPORTER PERMEASE PROTEIN"/>
    <property type="match status" value="1"/>
</dbReference>
<accession>A0A0R1U1X9</accession>
<proteinExistence type="predicted"/>
<evidence type="ECO:0000256" key="7">
    <source>
        <dbReference type="SAM" id="Phobius"/>
    </source>
</evidence>
<gene>
    <name evidence="9" type="ORF">FC50_GL000797</name>
</gene>
<dbReference type="InterPro" id="IPR003838">
    <property type="entry name" value="ABC3_permease_C"/>
</dbReference>
<name>A0A0R1U1X9_9LACO</name>
<keyword evidence="2" id="KW-1003">Cell membrane</keyword>
<feature type="transmembrane region" description="Helical" evidence="7">
    <location>
        <begin position="315"/>
        <end position="335"/>
    </location>
</feature>
<feature type="region of interest" description="Disordered" evidence="6">
    <location>
        <begin position="70"/>
        <end position="91"/>
    </location>
</feature>
<protein>
    <submittedName>
        <fullName evidence="9">ABC superfamily ATP binding cassette transporter, membrane protein</fullName>
    </submittedName>
</protein>
<evidence type="ECO:0000256" key="1">
    <source>
        <dbReference type="ARBA" id="ARBA00004651"/>
    </source>
</evidence>
<evidence type="ECO:0000256" key="6">
    <source>
        <dbReference type="SAM" id="MobiDB-lite"/>
    </source>
</evidence>
<keyword evidence="3 7" id="KW-0812">Transmembrane</keyword>
<feature type="region of interest" description="Disordered" evidence="6">
    <location>
        <begin position="122"/>
        <end position="162"/>
    </location>
</feature>
<evidence type="ECO:0000256" key="4">
    <source>
        <dbReference type="ARBA" id="ARBA00022989"/>
    </source>
</evidence>
<comment type="caution">
    <text evidence="9">The sequence shown here is derived from an EMBL/GenBank/DDBJ whole genome shotgun (WGS) entry which is preliminary data.</text>
</comment>
<dbReference type="RefSeq" id="WP_054648772.1">
    <property type="nucleotide sequence ID" value="NZ_AZFJ01000044.1"/>
</dbReference>
<dbReference type="GO" id="GO:0022857">
    <property type="term" value="F:transmembrane transporter activity"/>
    <property type="evidence" value="ECO:0007669"/>
    <property type="project" value="TreeGrafter"/>
</dbReference>
<feature type="domain" description="ABC3 transporter permease C-terminal" evidence="8">
    <location>
        <begin position="315"/>
        <end position="391"/>
    </location>
</feature>
<dbReference type="PATRIC" id="fig|1423783.4.peg.825"/>
<dbReference type="InterPro" id="IPR050250">
    <property type="entry name" value="Macrolide_Exporter_MacB"/>
</dbReference>
<organism evidence="9 10">
    <name type="scientific">Lacticaseibacillus pantheris DSM 15945 = JCM 12539 = NBRC 106106</name>
    <dbReference type="NCBI Taxonomy" id="1423783"/>
    <lineage>
        <taxon>Bacteria</taxon>
        <taxon>Bacillati</taxon>
        <taxon>Bacillota</taxon>
        <taxon>Bacilli</taxon>
        <taxon>Lactobacillales</taxon>
        <taxon>Lactobacillaceae</taxon>
        <taxon>Lacticaseibacillus</taxon>
    </lineage>
</organism>
<feature type="compositionally biased region" description="Low complexity" evidence="6">
    <location>
        <begin position="136"/>
        <end position="162"/>
    </location>
</feature>
<dbReference type="Pfam" id="PF02687">
    <property type="entry name" value="FtsX"/>
    <property type="match status" value="1"/>
</dbReference>
<reference evidence="9 10" key="1">
    <citation type="journal article" date="2015" name="Genome Announc.">
        <title>Expanding the biotechnology potential of lactobacilli through comparative genomics of 213 strains and associated genera.</title>
        <authorList>
            <person name="Sun Z."/>
            <person name="Harris H.M."/>
            <person name="McCann A."/>
            <person name="Guo C."/>
            <person name="Argimon S."/>
            <person name="Zhang W."/>
            <person name="Yang X."/>
            <person name="Jeffery I.B."/>
            <person name="Cooney J.C."/>
            <person name="Kagawa T.F."/>
            <person name="Liu W."/>
            <person name="Song Y."/>
            <person name="Salvetti E."/>
            <person name="Wrobel A."/>
            <person name="Rasinkangas P."/>
            <person name="Parkhill J."/>
            <person name="Rea M.C."/>
            <person name="O'Sullivan O."/>
            <person name="Ritari J."/>
            <person name="Douillard F.P."/>
            <person name="Paul Ross R."/>
            <person name="Yang R."/>
            <person name="Briner A.E."/>
            <person name="Felis G.E."/>
            <person name="de Vos W.M."/>
            <person name="Barrangou R."/>
            <person name="Klaenhammer T.R."/>
            <person name="Caufield P.W."/>
            <person name="Cui Y."/>
            <person name="Zhang H."/>
            <person name="O'Toole P.W."/>
        </authorList>
    </citation>
    <scope>NUCLEOTIDE SEQUENCE [LARGE SCALE GENOMIC DNA]</scope>
    <source>
        <strain evidence="9 10">DSM 15945</strain>
    </source>
</reference>
<comment type="subcellular location">
    <subcellularLocation>
        <location evidence="1">Cell membrane</location>
        <topology evidence="1">Multi-pass membrane protein</topology>
    </subcellularLocation>
</comment>
<evidence type="ECO:0000313" key="9">
    <source>
        <dbReference type="EMBL" id="KRL86548.1"/>
    </source>
</evidence>
<feature type="region of interest" description="Disordered" evidence="6">
    <location>
        <begin position="396"/>
        <end position="436"/>
    </location>
</feature>